<name>A0A2W0EMN2_PSEJE</name>
<organism evidence="2 3">
    <name type="scientific">Pseudomonas jessenii</name>
    <dbReference type="NCBI Taxonomy" id="77298"/>
    <lineage>
        <taxon>Bacteria</taxon>
        <taxon>Pseudomonadati</taxon>
        <taxon>Pseudomonadota</taxon>
        <taxon>Gammaproteobacteria</taxon>
        <taxon>Pseudomonadales</taxon>
        <taxon>Pseudomonadaceae</taxon>
        <taxon>Pseudomonas</taxon>
    </lineage>
</organism>
<dbReference type="Proteomes" id="UP000247437">
    <property type="component" value="Unassembled WGS sequence"/>
</dbReference>
<gene>
    <name evidence="2" type="ORF">CRX42_17655</name>
</gene>
<feature type="region of interest" description="Disordered" evidence="1">
    <location>
        <begin position="17"/>
        <end position="48"/>
    </location>
</feature>
<dbReference type="OrthoDB" id="9799128at2"/>
<dbReference type="InterPro" id="IPR021948">
    <property type="entry name" value="DUF3565"/>
</dbReference>
<comment type="caution">
    <text evidence="2">The sequence shown here is derived from an EMBL/GenBank/DDBJ whole genome shotgun (WGS) entry which is preliminary data.</text>
</comment>
<protein>
    <submittedName>
        <fullName evidence="2">Pressure-regulated protein</fullName>
    </submittedName>
</protein>
<dbReference type="AlphaFoldDB" id="A0A2W0EMN2"/>
<accession>A0A2W0EMN2</accession>
<evidence type="ECO:0000313" key="3">
    <source>
        <dbReference type="Proteomes" id="UP000247437"/>
    </source>
</evidence>
<proteinExistence type="predicted"/>
<reference evidence="2 3" key="1">
    <citation type="journal article" date="2018" name="Appl. Microbiol. Biotechnol.">
        <title>Characterization of the caprolactam degradation pathway in Pseudomonas jessenii using mass spectrometry-based proteomics.</title>
        <authorList>
            <person name="Otzen M."/>
            <person name="Palacio C."/>
            <person name="Janssen D.B."/>
        </authorList>
    </citation>
    <scope>NUCLEOTIDE SEQUENCE [LARGE SCALE GENOMIC DNA]</scope>
    <source>
        <strain evidence="2 3">GO3</strain>
    </source>
</reference>
<evidence type="ECO:0000313" key="2">
    <source>
        <dbReference type="EMBL" id="PYY69226.1"/>
    </source>
</evidence>
<dbReference type="RefSeq" id="WP_110660543.1">
    <property type="nucleotide sequence ID" value="NZ_PDLL01000217.1"/>
</dbReference>
<sequence>METALLAAISMGRDLLHKKIERPSLAKQSTESEHNPDKRDSTVTGFHQDEDGHWVAELSCGHSQHLRHQPPWQSRAWVMDPAQRQEKIGQPFDCGWCAQGSVSDNLGD</sequence>
<dbReference type="EMBL" id="PDLL01000217">
    <property type="protein sequence ID" value="PYY69226.1"/>
    <property type="molecule type" value="Genomic_DNA"/>
</dbReference>
<dbReference type="Pfam" id="PF12088">
    <property type="entry name" value="DUF3565"/>
    <property type="match status" value="1"/>
</dbReference>
<evidence type="ECO:0000256" key="1">
    <source>
        <dbReference type="SAM" id="MobiDB-lite"/>
    </source>
</evidence>